<name>A0AAE0PN90_SORBR</name>
<accession>A0AAE0PN90</accession>
<proteinExistence type="predicted"/>
<gene>
    <name evidence="1" type="ORF">B0T20DRAFT_399349</name>
</gene>
<comment type="caution">
    <text evidence="1">The sequence shown here is derived from an EMBL/GenBank/DDBJ whole genome shotgun (WGS) entry which is preliminary data.</text>
</comment>
<sequence>MLWGIAHYSATLSEEAHQQFSSGEAMPIPSHALKVESEAATNSCPIQQIELEGATILDAWFANEQTKEMELRATNVPPDADPSTMPYKALPVYHGTDWVADNYVPVHSNANPFDYNLKATLRRGNQAAPTHSNLLSVIWTEFSPLRCFLWATFKAEVLQNIPTGTYRTKLEKTWTCRSSMTGGVGTSHTHSGLTLYEFRPTLPSAHNQTHYIMPKGKEAEWDRICKDIDSLRVPLPLDLRNAEGAKILWDQFSAIHHGVLPTWPTAIHCREFGQQEHILQSFTTQQWRTVWFECESTLKERREAIYAISFKLVAPPKASPGYCCW</sequence>
<reference evidence="1" key="1">
    <citation type="journal article" date="2023" name="Mol. Phylogenet. Evol.">
        <title>Genome-scale phylogeny and comparative genomics of the fungal order Sordariales.</title>
        <authorList>
            <person name="Hensen N."/>
            <person name="Bonometti L."/>
            <person name="Westerberg I."/>
            <person name="Brannstrom I.O."/>
            <person name="Guillou S."/>
            <person name="Cros-Aarteil S."/>
            <person name="Calhoun S."/>
            <person name="Haridas S."/>
            <person name="Kuo A."/>
            <person name="Mondo S."/>
            <person name="Pangilinan J."/>
            <person name="Riley R."/>
            <person name="LaButti K."/>
            <person name="Andreopoulos B."/>
            <person name="Lipzen A."/>
            <person name="Chen C."/>
            <person name="Yan M."/>
            <person name="Daum C."/>
            <person name="Ng V."/>
            <person name="Clum A."/>
            <person name="Steindorff A."/>
            <person name="Ohm R.A."/>
            <person name="Martin F."/>
            <person name="Silar P."/>
            <person name="Natvig D.O."/>
            <person name="Lalanne C."/>
            <person name="Gautier V."/>
            <person name="Ament-Velasquez S.L."/>
            <person name="Kruys A."/>
            <person name="Hutchinson M.I."/>
            <person name="Powell A.J."/>
            <person name="Barry K."/>
            <person name="Miller A.N."/>
            <person name="Grigoriev I.V."/>
            <person name="Debuchy R."/>
            <person name="Gladieux P."/>
            <person name="Hiltunen Thoren M."/>
            <person name="Johannesson H."/>
        </authorList>
    </citation>
    <scope>NUCLEOTIDE SEQUENCE</scope>
    <source>
        <strain evidence="1">FGSC 1904</strain>
    </source>
</reference>
<dbReference type="EMBL" id="JAUTDP010000001">
    <property type="protein sequence ID" value="KAK3402854.1"/>
    <property type="molecule type" value="Genomic_DNA"/>
</dbReference>
<evidence type="ECO:0000313" key="1">
    <source>
        <dbReference type="EMBL" id="KAK3402854.1"/>
    </source>
</evidence>
<reference evidence="1" key="2">
    <citation type="submission" date="2023-07" db="EMBL/GenBank/DDBJ databases">
        <authorList>
            <consortium name="Lawrence Berkeley National Laboratory"/>
            <person name="Haridas S."/>
            <person name="Hensen N."/>
            <person name="Bonometti L."/>
            <person name="Westerberg I."/>
            <person name="Brannstrom I.O."/>
            <person name="Guillou S."/>
            <person name="Cros-Aarteil S."/>
            <person name="Calhoun S."/>
            <person name="Kuo A."/>
            <person name="Mondo S."/>
            <person name="Pangilinan J."/>
            <person name="Riley R."/>
            <person name="LaButti K."/>
            <person name="Andreopoulos B."/>
            <person name="Lipzen A."/>
            <person name="Chen C."/>
            <person name="Yanf M."/>
            <person name="Daum C."/>
            <person name="Ng V."/>
            <person name="Clum A."/>
            <person name="Steindorff A."/>
            <person name="Ohm R."/>
            <person name="Martin F."/>
            <person name="Silar P."/>
            <person name="Natvig D."/>
            <person name="Lalanne C."/>
            <person name="Gautier V."/>
            <person name="Ament-velasquez S.L."/>
            <person name="Kruys A."/>
            <person name="Hutchinson M.I."/>
            <person name="Powell A.J."/>
            <person name="Barry K."/>
            <person name="Miller A.N."/>
            <person name="Grigoriev I.V."/>
            <person name="Debuchy R."/>
            <person name="Gladieux P."/>
            <person name="Thoren M.H."/>
            <person name="Johannesson H."/>
        </authorList>
    </citation>
    <scope>NUCLEOTIDE SEQUENCE</scope>
    <source>
        <strain evidence="1">FGSC 1904</strain>
    </source>
</reference>
<dbReference type="Proteomes" id="UP001281003">
    <property type="component" value="Unassembled WGS sequence"/>
</dbReference>
<protein>
    <submittedName>
        <fullName evidence="1">Uncharacterized protein</fullName>
    </submittedName>
</protein>
<organism evidence="1 2">
    <name type="scientific">Sordaria brevicollis</name>
    <dbReference type="NCBI Taxonomy" id="83679"/>
    <lineage>
        <taxon>Eukaryota</taxon>
        <taxon>Fungi</taxon>
        <taxon>Dikarya</taxon>
        <taxon>Ascomycota</taxon>
        <taxon>Pezizomycotina</taxon>
        <taxon>Sordariomycetes</taxon>
        <taxon>Sordariomycetidae</taxon>
        <taxon>Sordariales</taxon>
        <taxon>Sordariaceae</taxon>
        <taxon>Sordaria</taxon>
    </lineage>
</organism>
<evidence type="ECO:0000313" key="2">
    <source>
        <dbReference type="Proteomes" id="UP001281003"/>
    </source>
</evidence>
<dbReference type="AlphaFoldDB" id="A0AAE0PN90"/>
<keyword evidence="2" id="KW-1185">Reference proteome</keyword>